<protein>
    <submittedName>
        <fullName evidence="2">Uncharacterized protein</fullName>
    </submittedName>
</protein>
<evidence type="ECO:0000313" key="1">
    <source>
        <dbReference type="EMBL" id="QJA63487.1"/>
    </source>
</evidence>
<reference evidence="2" key="1">
    <citation type="submission" date="2020-03" db="EMBL/GenBank/DDBJ databases">
        <title>The deep terrestrial virosphere.</title>
        <authorList>
            <person name="Holmfeldt K."/>
            <person name="Nilsson E."/>
            <person name="Simone D."/>
            <person name="Lopez-Fernandez M."/>
            <person name="Wu X."/>
            <person name="de Brujin I."/>
            <person name="Lundin D."/>
            <person name="Andersson A."/>
            <person name="Bertilsson S."/>
            <person name="Dopson M."/>
        </authorList>
    </citation>
    <scope>NUCLEOTIDE SEQUENCE</scope>
    <source>
        <strain evidence="2">MM415A00745</strain>
        <strain evidence="1">MM415B00626</strain>
    </source>
</reference>
<dbReference type="EMBL" id="MT142417">
    <property type="protein sequence ID" value="QJA80341.1"/>
    <property type="molecule type" value="Genomic_DNA"/>
</dbReference>
<dbReference type="EMBL" id="MT141498">
    <property type="protein sequence ID" value="QJA63487.1"/>
    <property type="molecule type" value="Genomic_DNA"/>
</dbReference>
<sequence>MKVRDVAKGIKERKLLTTMFLVVMFLLLSTTNTSPESYCESFLHEEFPCKIMSTPDHSFSYWLEIPGGTVWKVTSDSG</sequence>
<name>A0A6M3KFG3_9ZZZZ</name>
<accession>A0A6M3KFG3</accession>
<proteinExistence type="predicted"/>
<gene>
    <name evidence="2" type="ORF">MM415A00745_0020</name>
    <name evidence="1" type="ORF">MM415B00626_0020</name>
</gene>
<evidence type="ECO:0000313" key="2">
    <source>
        <dbReference type="EMBL" id="QJA80341.1"/>
    </source>
</evidence>
<dbReference type="AlphaFoldDB" id="A0A6M3KFG3"/>
<organism evidence="2">
    <name type="scientific">viral metagenome</name>
    <dbReference type="NCBI Taxonomy" id="1070528"/>
    <lineage>
        <taxon>unclassified sequences</taxon>
        <taxon>metagenomes</taxon>
        <taxon>organismal metagenomes</taxon>
    </lineage>
</organism>